<dbReference type="InterPro" id="IPR000834">
    <property type="entry name" value="Peptidase_M14"/>
</dbReference>
<evidence type="ECO:0000313" key="3">
    <source>
        <dbReference type="EMBL" id="SZD72991.1"/>
    </source>
</evidence>
<sequence>MIQYLNYRVPGFENKYVNPKKLKEFIQRKNWNYQVLGKSQQNRDIYSVSLGNGPIKFAFWSQMHGNESTNTRALLDLFHYLDKEQPKFLNQFQLDWIPQLNPDGAEVWSRYSASGVDLNRDFIQESTPEIKILKSYIFKKSYKCIFNLHDQRNLFYTKNNLKSTEIAILSPVVGQHLMNENCILAKKYLAAIISKMREFTNVNLAKFNDSFYPLAAGDNFQKSVPTILVEAGYCLNDLQRNRIREQLFYFFYSLLQIDFSKPLKNFEAYQELPLNSEGAYDLILKNVKIIQNNQEVITALGIRFRDEFIDEQVKIIAEVIEIGDLNMAIGYEIFDAQGQILRNSELGYEIPQRGMKADFVLGKNIKIENGKIREIKL</sequence>
<dbReference type="Pfam" id="PF00246">
    <property type="entry name" value="Peptidase_M14"/>
    <property type="match status" value="1"/>
</dbReference>
<gene>
    <name evidence="3" type="ORF">SAMEA104719789_01102</name>
</gene>
<dbReference type="SUPFAM" id="SSF53187">
    <property type="entry name" value="Zn-dependent exopeptidases"/>
    <property type="match status" value="1"/>
</dbReference>
<feature type="active site" description="Proton donor/acceptor" evidence="1">
    <location>
        <position position="267"/>
    </location>
</feature>
<dbReference type="Proteomes" id="UP000262142">
    <property type="component" value="Unassembled WGS sequence"/>
</dbReference>
<dbReference type="GO" id="GO:0006508">
    <property type="term" value="P:proteolysis"/>
    <property type="evidence" value="ECO:0007669"/>
    <property type="project" value="InterPro"/>
</dbReference>
<dbReference type="EMBL" id="UNSC01000004">
    <property type="protein sequence ID" value="SZD72991.1"/>
    <property type="molecule type" value="Genomic_DNA"/>
</dbReference>
<dbReference type="OrthoDB" id="1119199at2"/>
<comment type="similarity">
    <text evidence="1">Belongs to the peptidase M14 family.</text>
</comment>
<protein>
    <submittedName>
        <fullName evidence="3">Zinc carboxypeptidase</fullName>
    </submittedName>
</protein>
<keyword evidence="4" id="KW-1185">Reference proteome</keyword>
<keyword evidence="3" id="KW-0121">Carboxypeptidase</keyword>
<name>A0A383U1F2_9FLAO</name>
<dbReference type="PROSITE" id="PS52035">
    <property type="entry name" value="PEPTIDASE_M14"/>
    <property type="match status" value="1"/>
</dbReference>
<dbReference type="RefSeq" id="WP_119059406.1">
    <property type="nucleotide sequence ID" value="NZ_UNSC01000004.1"/>
</dbReference>
<proteinExistence type="inferred from homology"/>
<dbReference type="GO" id="GO:0008270">
    <property type="term" value="F:zinc ion binding"/>
    <property type="evidence" value="ECO:0007669"/>
    <property type="project" value="InterPro"/>
</dbReference>
<accession>A0A383U1F2</accession>
<feature type="domain" description="Peptidase M14" evidence="2">
    <location>
        <begin position="1"/>
        <end position="290"/>
    </location>
</feature>
<evidence type="ECO:0000313" key="4">
    <source>
        <dbReference type="Proteomes" id="UP000262142"/>
    </source>
</evidence>
<keyword evidence="3" id="KW-0645">Protease</keyword>
<dbReference type="Gene3D" id="3.40.630.10">
    <property type="entry name" value="Zn peptidases"/>
    <property type="match status" value="1"/>
</dbReference>
<evidence type="ECO:0000259" key="2">
    <source>
        <dbReference type="PROSITE" id="PS52035"/>
    </source>
</evidence>
<keyword evidence="3" id="KW-0378">Hydrolase</keyword>
<evidence type="ECO:0000256" key="1">
    <source>
        <dbReference type="PROSITE-ProRule" id="PRU01379"/>
    </source>
</evidence>
<organism evidence="3 4">
    <name type="scientific">Candidatus Ornithobacterium hominis</name>
    <dbReference type="NCBI Taxonomy" id="2497989"/>
    <lineage>
        <taxon>Bacteria</taxon>
        <taxon>Pseudomonadati</taxon>
        <taxon>Bacteroidota</taxon>
        <taxon>Flavobacteriia</taxon>
        <taxon>Flavobacteriales</taxon>
        <taxon>Weeksellaceae</taxon>
        <taxon>Ornithobacterium</taxon>
    </lineage>
</organism>
<dbReference type="GO" id="GO:0004181">
    <property type="term" value="F:metallocarboxypeptidase activity"/>
    <property type="evidence" value="ECO:0007669"/>
    <property type="project" value="InterPro"/>
</dbReference>
<reference evidence="3 4" key="1">
    <citation type="submission" date="2018-09" db="EMBL/GenBank/DDBJ databases">
        <authorList>
            <consortium name="Pathogen Informatics"/>
        </authorList>
    </citation>
    <scope>NUCLEOTIDE SEQUENCE [LARGE SCALE GENOMIC DNA]</scope>
    <source>
        <strain evidence="3 4">OH-22767</strain>
    </source>
</reference>
<dbReference type="AlphaFoldDB" id="A0A383U1F2"/>